<dbReference type="Pfam" id="PF01380">
    <property type="entry name" value="SIS"/>
    <property type="match status" value="1"/>
</dbReference>
<protein>
    <recommendedName>
        <fullName evidence="3">SIS domain-containing protein</fullName>
    </recommendedName>
</protein>
<accession>A0A1F8GCP1</accession>
<proteinExistence type="inferred from homology"/>
<dbReference type="Proteomes" id="UP000178227">
    <property type="component" value="Unassembled WGS sequence"/>
</dbReference>
<reference evidence="4 5" key="1">
    <citation type="journal article" date="2016" name="Nat. Commun.">
        <title>Thousands of microbial genomes shed light on interconnected biogeochemical processes in an aquifer system.</title>
        <authorList>
            <person name="Anantharaman K."/>
            <person name="Brown C.T."/>
            <person name="Hug L.A."/>
            <person name="Sharon I."/>
            <person name="Castelle C.J."/>
            <person name="Probst A.J."/>
            <person name="Thomas B.C."/>
            <person name="Singh A."/>
            <person name="Wilkins M.J."/>
            <person name="Karaoz U."/>
            <person name="Brodie E.L."/>
            <person name="Williams K.H."/>
            <person name="Hubbard S.S."/>
            <person name="Banfield J.F."/>
        </authorList>
    </citation>
    <scope>NUCLEOTIDE SEQUENCE [LARGE SCALE GENOMIC DNA]</scope>
</reference>
<dbReference type="PROSITE" id="PS51464">
    <property type="entry name" value="SIS"/>
    <property type="match status" value="1"/>
</dbReference>
<gene>
    <name evidence="4" type="ORF">A2918_02775</name>
</gene>
<dbReference type="InterPro" id="IPR019490">
    <property type="entry name" value="Glu6P/Mann6P_isomerase_C"/>
</dbReference>
<evidence type="ECO:0000256" key="1">
    <source>
        <dbReference type="ARBA" id="ARBA00010523"/>
    </source>
</evidence>
<dbReference type="STRING" id="1802694.A2918_02775"/>
<keyword evidence="2" id="KW-0413">Isomerase</keyword>
<dbReference type="EMBL" id="MGKI01000006">
    <property type="protein sequence ID" value="OGN23031.1"/>
    <property type="molecule type" value="Genomic_DNA"/>
</dbReference>
<dbReference type="GO" id="GO:0097367">
    <property type="term" value="F:carbohydrate derivative binding"/>
    <property type="evidence" value="ECO:0007669"/>
    <property type="project" value="InterPro"/>
</dbReference>
<dbReference type="AlphaFoldDB" id="A0A1F8GCP1"/>
<dbReference type="GO" id="GO:1901135">
    <property type="term" value="P:carbohydrate derivative metabolic process"/>
    <property type="evidence" value="ECO:0007669"/>
    <property type="project" value="InterPro"/>
</dbReference>
<dbReference type="InterPro" id="IPR046348">
    <property type="entry name" value="SIS_dom_sf"/>
</dbReference>
<dbReference type="GO" id="GO:0005975">
    <property type="term" value="P:carbohydrate metabolic process"/>
    <property type="evidence" value="ECO:0007669"/>
    <property type="project" value="InterPro"/>
</dbReference>
<feature type="domain" description="SIS" evidence="3">
    <location>
        <begin position="18"/>
        <end position="162"/>
    </location>
</feature>
<dbReference type="Gene3D" id="3.40.50.10490">
    <property type="entry name" value="Glucose-6-phosphate isomerase like protein, domain 1"/>
    <property type="match status" value="2"/>
</dbReference>
<dbReference type="InterPro" id="IPR001347">
    <property type="entry name" value="SIS_dom"/>
</dbReference>
<dbReference type="GO" id="GO:0004476">
    <property type="term" value="F:mannose-6-phosphate isomerase activity"/>
    <property type="evidence" value="ECO:0007669"/>
    <property type="project" value="InterPro"/>
</dbReference>
<name>A0A1F8GCP1_9BACT</name>
<dbReference type="SUPFAM" id="SSF53697">
    <property type="entry name" value="SIS domain"/>
    <property type="match status" value="1"/>
</dbReference>
<evidence type="ECO:0000313" key="4">
    <source>
        <dbReference type="EMBL" id="OGN23031.1"/>
    </source>
</evidence>
<evidence type="ECO:0000259" key="3">
    <source>
        <dbReference type="PROSITE" id="PS51464"/>
    </source>
</evidence>
<comment type="similarity">
    <text evidence="1">Belongs to the PGI/PMI family.</text>
</comment>
<evidence type="ECO:0000256" key="2">
    <source>
        <dbReference type="ARBA" id="ARBA00023235"/>
    </source>
</evidence>
<dbReference type="GO" id="GO:0004347">
    <property type="term" value="F:glucose-6-phosphate isomerase activity"/>
    <property type="evidence" value="ECO:0007669"/>
    <property type="project" value="InterPro"/>
</dbReference>
<comment type="caution">
    <text evidence="4">The sequence shown here is derived from an EMBL/GenBank/DDBJ whole genome shotgun (WGS) entry which is preliminary data.</text>
</comment>
<sequence length="316" mass="35111">MRNQILTFPSQLSAGAKVARDIKIDKRYDKVVICGMGGSIMPGMMLLTYKEHKNKGPGVPVIINNNYDLPSDVNADDLVICISWSGTTEETISAFKTAVNRGIKPIVITKGAELGQLAKDNNTQLIVLPDQPIPPRLSVGYMVGALFAVLGLEKELDIELNADSHENTGKELADKIGSATPLIYTSYSWRKLGALWKANFNETAKTPAYCNYIPAMAHDELAAYIRKSLPFHPIIFKDDKDLPRYVRDLDATIAILDKQEYNYSIVNLSVGDNPLETVLNNYILGLWTSFYLAQKIGVNPEDIELIEEYKKLKSSI</sequence>
<evidence type="ECO:0000313" key="5">
    <source>
        <dbReference type="Proteomes" id="UP000178227"/>
    </source>
</evidence>
<organism evidence="4 5">
    <name type="scientific">Candidatus Yanofskybacteria bacterium RIFCSPLOWO2_01_FULL_42_49</name>
    <dbReference type="NCBI Taxonomy" id="1802694"/>
    <lineage>
        <taxon>Bacteria</taxon>
        <taxon>Candidatus Yanofskyibacteriota</taxon>
    </lineage>
</organism>
<dbReference type="Pfam" id="PF10432">
    <property type="entry name" value="bact-PGI_C"/>
    <property type="match status" value="1"/>
</dbReference>